<dbReference type="PANTHER" id="PTHR36172:SF1">
    <property type="entry name" value="RESOLVASE-RELATED"/>
    <property type="match status" value="1"/>
</dbReference>
<dbReference type="InterPro" id="IPR051491">
    <property type="entry name" value="Recombinase/Transposase-rel"/>
</dbReference>
<keyword evidence="1" id="KW-0238">DNA-binding</keyword>
<protein>
    <recommendedName>
        <fullName evidence="2">Cas12f1-like TNB domain-containing protein</fullName>
    </recommendedName>
</protein>
<dbReference type="GO" id="GO:0003677">
    <property type="term" value="F:DNA binding"/>
    <property type="evidence" value="ECO:0007669"/>
    <property type="project" value="UniProtKB-KW"/>
</dbReference>
<dbReference type="Pfam" id="PF07282">
    <property type="entry name" value="Cas12f1-like_TNB"/>
    <property type="match status" value="1"/>
</dbReference>
<accession>A0A6C0E1P3</accession>
<sequence length="393" mass="46576">MKMMIGTYRFFYNKGIEYLNSLEKGFFIPKKGSLKKADYIKYEGQYLKVETDGVYSYGIIPKYDNKEKQLCQTGFQAIRNYLKNNKPDWFINIPVHIIDQAAKECASNFKSTIDKRKKDNKKFSLKFKSKKNSVFETISMEKSSLNKKGRIYSSVYKNIDSKVYAKEPLDFINNKHEYKIIYNRNTYEYHISLLVNNKNYKNKNINKNKWCSVDPGEKIFSTVYNPFDMEVVHLGKNERNNFNDKNIENLQSKIDKETNSKKKKIYKQVIQRLREKDKNKRKEMHHKIANYLCSNFKHIIIPNYGIKSMNLNSVVNKSMRNLGFYQFLMFLKHKCVERNVKLYIVNESYTSKACCRCGCLNQPNDREYECKECKLEIHRDINGAVNIGIKHLK</sequence>
<reference evidence="3" key="1">
    <citation type="journal article" date="2020" name="Nature">
        <title>Giant virus diversity and host interactions through global metagenomics.</title>
        <authorList>
            <person name="Schulz F."/>
            <person name="Roux S."/>
            <person name="Paez-Espino D."/>
            <person name="Jungbluth S."/>
            <person name="Walsh D.A."/>
            <person name="Denef V.J."/>
            <person name="McMahon K.D."/>
            <person name="Konstantinidis K.T."/>
            <person name="Eloe-Fadrosh E.A."/>
            <person name="Kyrpides N.C."/>
            <person name="Woyke T."/>
        </authorList>
    </citation>
    <scope>NUCLEOTIDE SEQUENCE</scope>
    <source>
        <strain evidence="3">GVMAG-M-3300023179-111</strain>
    </source>
</reference>
<feature type="domain" description="Cas12f1-like TNB" evidence="2">
    <location>
        <begin position="324"/>
        <end position="387"/>
    </location>
</feature>
<evidence type="ECO:0000313" key="3">
    <source>
        <dbReference type="EMBL" id="QHT22642.1"/>
    </source>
</evidence>
<dbReference type="PANTHER" id="PTHR36172">
    <property type="match status" value="1"/>
</dbReference>
<proteinExistence type="predicted"/>
<dbReference type="EMBL" id="MN739717">
    <property type="protein sequence ID" value="QHT22642.1"/>
    <property type="molecule type" value="Genomic_DNA"/>
</dbReference>
<dbReference type="AlphaFoldDB" id="A0A6C0E1P3"/>
<dbReference type="NCBIfam" id="NF040570">
    <property type="entry name" value="guided_TnpB"/>
    <property type="match status" value="1"/>
</dbReference>
<evidence type="ECO:0000259" key="2">
    <source>
        <dbReference type="Pfam" id="PF07282"/>
    </source>
</evidence>
<evidence type="ECO:0000256" key="1">
    <source>
        <dbReference type="ARBA" id="ARBA00023125"/>
    </source>
</evidence>
<organism evidence="3">
    <name type="scientific">viral metagenome</name>
    <dbReference type="NCBI Taxonomy" id="1070528"/>
    <lineage>
        <taxon>unclassified sequences</taxon>
        <taxon>metagenomes</taxon>
        <taxon>organismal metagenomes</taxon>
    </lineage>
</organism>
<dbReference type="InterPro" id="IPR010095">
    <property type="entry name" value="Cas12f1-like_TNB"/>
</dbReference>
<name>A0A6C0E1P3_9ZZZZ</name>